<comment type="caution">
    <text evidence="2">The sequence shown here is derived from an EMBL/GenBank/DDBJ whole genome shotgun (WGS) entry which is preliminary data.</text>
</comment>
<accession>A0A2A2HBK1</accession>
<evidence type="ECO:0000313" key="5">
    <source>
        <dbReference type="Proteomes" id="UP000246004"/>
    </source>
</evidence>
<proteinExistence type="predicted"/>
<dbReference type="GO" id="GO:0015666">
    <property type="term" value="F:restriction endodeoxyribonuclease activity"/>
    <property type="evidence" value="ECO:0007669"/>
    <property type="project" value="TreeGrafter"/>
</dbReference>
<dbReference type="SUPFAM" id="SSF52980">
    <property type="entry name" value="Restriction endonuclease-like"/>
    <property type="match status" value="1"/>
</dbReference>
<feature type="domain" description="Restriction endonuclease type IV Mrr" evidence="1">
    <location>
        <begin position="900"/>
        <end position="1017"/>
    </location>
</feature>
<dbReference type="InterPro" id="IPR011856">
    <property type="entry name" value="tRNA_endonuc-like_dom_sf"/>
</dbReference>
<reference evidence="3 5" key="1">
    <citation type="submission" date="2016-04" db="EMBL/GenBank/DDBJ databases">
        <title>Genome sequence of Methanosphaera cuniculi DSM 4103.</title>
        <authorList>
            <person name="Poehlein A."/>
            <person name="Seedorf H."/>
            <person name="Daniel R."/>
        </authorList>
    </citation>
    <scope>NUCLEOTIDE SEQUENCE [LARGE SCALE GENOMIC DNA]</scope>
    <source>
        <strain evidence="3 5">DSM 4103</strain>
    </source>
</reference>
<keyword evidence="4" id="KW-1185">Reference proteome</keyword>
<dbReference type="Pfam" id="PF04471">
    <property type="entry name" value="Mrr_cat"/>
    <property type="match status" value="1"/>
</dbReference>
<dbReference type="InterPro" id="IPR011335">
    <property type="entry name" value="Restrct_endonuc-II-like"/>
</dbReference>
<organism evidence="2 4">
    <name type="scientific">Methanosphaera cuniculi</name>
    <dbReference type="NCBI Taxonomy" id="1077256"/>
    <lineage>
        <taxon>Archaea</taxon>
        <taxon>Methanobacteriati</taxon>
        <taxon>Methanobacteriota</taxon>
        <taxon>Methanomada group</taxon>
        <taxon>Methanobacteria</taxon>
        <taxon>Methanobacteriales</taxon>
        <taxon>Methanobacteriaceae</taxon>
        <taxon>Methanosphaera</taxon>
    </lineage>
</organism>
<dbReference type="PANTHER" id="PTHR30015:SF7">
    <property type="entry name" value="TYPE IV METHYL-DIRECTED RESTRICTION ENZYME ECOKMRR"/>
    <property type="match status" value="1"/>
</dbReference>
<dbReference type="EMBL" id="LWMS01000048">
    <property type="protein sequence ID" value="PWL07513.1"/>
    <property type="molecule type" value="Genomic_DNA"/>
</dbReference>
<dbReference type="GO" id="GO:0003677">
    <property type="term" value="F:DNA binding"/>
    <property type="evidence" value="ECO:0007669"/>
    <property type="project" value="InterPro"/>
</dbReference>
<dbReference type="InterPro" id="IPR052906">
    <property type="entry name" value="Type_IV_Methyl-Rstrct_Enzyme"/>
</dbReference>
<dbReference type="Proteomes" id="UP000217528">
    <property type="component" value="Unassembled WGS sequence"/>
</dbReference>
<dbReference type="Proteomes" id="UP000246004">
    <property type="component" value="Unassembled WGS sequence"/>
</dbReference>
<evidence type="ECO:0000313" key="4">
    <source>
        <dbReference type="Proteomes" id="UP000217528"/>
    </source>
</evidence>
<dbReference type="OrthoDB" id="78441at2157"/>
<sequence>MKTEFNDELKYVDLLLPTLKLLGNETKTENELIEILKNDKYRSYNKQTITDELENTLDYLQKTEYINQNNDDQYQITTTGSNFIENLYHEENKIMKKDIRYEEKQKRLIKNENAQLNKIIQKINQYYNVPTRQDFYKLTLEYLKENPNHHLNRKNMQKDIILSNYPPEILSIITAKKGIVVYSRVDFAVYYLFHTNYITKKGKEYFITNKGLENIDNPNLADIVEKEYEEYEKSKNSKSDKTQTIDDKKNNEFKTIFKDEITYLDLIIPVINIINENTIGENLLFEKTRSIDKFKKYDDDLILKKIRKTIFYITQLNYTAPTINNEIKITQKGIEYQNELNKKIQKIRQKDLTPDELNKQIIKTQKRYTNKINRELVKKYDIPSTNMLYYDLLSFIKNNPYNTPTKNKNVVVDFIKSQNYSDEQLGILTIGIKEIMVNSRATIAHIDLKNTGLVEETNDHKFHITQKGLEYLNDENLIDMINSDLKEYWDNYRKKNKNTLKRKKDELTYIELIIPVLRELKNSSKTSDELNKFIENDTAFKDYPVNSIPVEVENTLFYLQKIGYIEVIDNQLQLTEDAIDFLDTFQDELIQIDKKNLNDTDKQKEVIKANKRNISRVNDKIKEEFNIPKQPFFYKDILEYIRDNPESIKGREQLTEEFINQKYNFTDKQMQVLLGTCGGEKYSTIISRAYHSIGNLKVAEYIEETSDKKFHITQKGLENIERPDLGKHVRKIVNKDENIKLPSLSENNELNSFNIYLNLILRILSNKLPYKKSIITNNIINLMIPGNESQETINLFRKEVEKTTYHMLQDELITHAPKTGYYKITQKGLNLINSSNIKNLKTEEVKDENPEETLDKKLTVRPEEPINIPKQVKSDPLDVFNRSYNKINKTLPKKLLKKVQNCDPYFFEKLSLDLLKKMDFYKVKTIHGEVTSKSNDGGVDGVIYLDPLSIKPVYFQSKRWKGSISRPEMQKFVGALYDKSADTGIFITTSNFTKGACDSAKTANIKLIDGEKLVELMIEYKVGIKTQEYNIDMIDEEYFKKENEG</sequence>
<dbReference type="RefSeq" id="WP_095609168.1">
    <property type="nucleotide sequence ID" value="NZ_LMVN01000026.1"/>
</dbReference>
<gene>
    <name evidence="3" type="primary">mrr_2</name>
    <name evidence="2" type="ORF">ASJ82_06180</name>
    <name evidence="3" type="ORF">MSCUN_15950</name>
</gene>
<evidence type="ECO:0000313" key="2">
    <source>
        <dbReference type="EMBL" id="PAV06737.1"/>
    </source>
</evidence>
<evidence type="ECO:0000313" key="3">
    <source>
        <dbReference type="EMBL" id="PWL07513.1"/>
    </source>
</evidence>
<evidence type="ECO:0000259" key="1">
    <source>
        <dbReference type="Pfam" id="PF04471"/>
    </source>
</evidence>
<reference evidence="2 4" key="2">
    <citation type="journal article" date="2017" name="BMC Genomics">
        <title>Genomic analysis of methanogenic archaea reveals a shift towards energy conservation.</title>
        <authorList>
            <person name="Gilmore S.P."/>
            <person name="Henske J.K."/>
            <person name="Sexton J.A."/>
            <person name="Solomon K.V."/>
            <person name="Seppala S."/>
            <person name="Yoo J.I."/>
            <person name="Huyett L.M."/>
            <person name="Pressman A."/>
            <person name="Cogan J.Z."/>
            <person name="Kivenson V."/>
            <person name="Peng X."/>
            <person name="Tan Y."/>
            <person name="Valentine D.L."/>
            <person name="O'Malley M.A."/>
        </authorList>
    </citation>
    <scope>NUCLEOTIDE SEQUENCE [LARGE SCALE GENOMIC DNA]</scope>
    <source>
        <strain evidence="2 4">1R-7</strain>
    </source>
</reference>
<dbReference type="GO" id="GO:0009307">
    <property type="term" value="P:DNA restriction-modification system"/>
    <property type="evidence" value="ECO:0007669"/>
    <property type="project" value="InterPro"/>
</dbReference>
<name>A0A2A2HBK1_9EURY</name>
<protein>
    <submittedName>
        <fullName evidence="3">Mrr restriction system protein</fullName>
    </submittedName>
</protein>
<dbReference type="EMBL" id="LMVN01000026">
    <property type="protein sequence ID" value="PAV06737.1"/>
    <property type="molecule type" value="Genomic_DNA"/>
</dbReference>
<dbReference type="Gene3D" id="3.40.1350.10">
    <property type="match status" value="1"/>
</dbReference>
<dbReference type="InterPro" id="IPR007560">
    <property type="entry name" value="Restrct_endonuc_IV_Mrr"/>
</dbReference>
<dbReference type="PANTHER" id="PTHR30015">
    <property type="entry name" value="MRR RESTRICTION SYSTEM PROTEIN"/>
    <property type="match status" value="1"/>
</dbReference>
<dbReference type="AlphaFoldDB" id="A0A2A2HBK1"/>